<organism evidence="1 2">
    <name type="scientific">Candidatus Collierbacteria bacterium GW2011_GWA2_44_99</name>
    <dbReference type="NCBI Taxonomy" id="1618380"/>
    <lineage>
        <taxon>Bacteria</taxon>
        <taxon>Candidatus Collieribacteriota</taxon>
    </lineage>
</organism>
<sequence length="127" mass="14975">MHELLLRYKMPENLNHHREIQVFRDRVISMAIQIQAKAEKVFSLSTNNVVWEVQEFHQSRGMPDFYVTGWITDNYDEKKDDVLEAQLEILALMRRLTFRGETVACWIQRVKGKWGEANGLMEKPPAN</sequence>
<dbReference type="AlphaFoldDB" id="A0A0G1KSX1"/>
<evidence type="ECO:0000313" key="1">
    <source>
        <dbReference type="EMBL" id="KKT86658.1"/>
    </source>
</evidence>
<proteinExistence type="predicted"/>
<reference evidence="1 2" key="1">
    <citation type="journal article" date="2015" name="Nature">
        <title>rRNA introns, odd ribosomes, and small enigmatic genomes across a large radiation of phyla.</title>
        <authorList>
            <person name="Brown C.T."/>
            <person name="Hug L.A."/>
            <person name="Thomas B.C."/>
            <person name="Sharon I."/>
            <person name="Castelle C.J."/>
            <person name="Singh A."/>
            <person name="Wilkins M.J."/>
            <person name="Williams K.H."/>
            <person name="Banfield J.F."/>
        </authorList>
    </citation>
    <scope>NUCLEOTIDE SEQUENCE [LARGE SCALE GENOMIC DNA]</scope>
</reference>
<name>A0A0G1KSX1_9BACT</name>
<evidence type="ECO:0000313" key="2">
    <source>
        <dbReference type="Proteomes" id="UP000034797"/>
    </source>
</evidence>
<dbReference type="Proteomes" id="UP000034797">
    <property type="component" value="Unassembled WGS sequence"/>
</dbReference>
<dbReference type="EMBL" id="LCJW01000005">
    <property type="protein sequence ID" value="KKT86658.1"/>
    <property type="molecule type" value="Genomic_DNA"/>
</dbReference>
<comment type="caution">
    <text evidence="1">The sequence shown here is derived from an EMBL/GenBank/DDBJ whole genome shotgun (WGS) entry which is preliminary data.</text>
</comment>
<protein>
    <submittedName>
        <fullName evidence="1">Uncharacterized protein</fullName>
    </submittedName>
</protein>
<gene>
    <name evidence="1" type="ORF">UW84_C0005G0007</name>
</gene>
<accession>A0A0G1KSX1</accession>